<dbReference type="InterPro" id="IPR051532">
    <property type="entry name" value="Ester_Hydrolysis_Enzymes"/>
</dbReference>
<dbReference type="EMBL" id="CAJNOR010003821">
    <property type="protein sequence ID" value="CAF1450670.1"/>
    <property type="molecule type" value="Genomic_DNA"/>
</dbReference>
<evidence type="ECO:0000256" key="1">
    <source>
        <dbReference type="SAM" id="SignalP"/>
    </source>
</evidence>
<name>A0A815PKA8_ADIRI</name>
<proteinExistence type="predicted"/>
<protein>
    <recommendedName>
        <fullName evidence="2">SGNH hydrolase-type esterase domain-containing protein</fullName>
    </recommendedName>
</protein>
<keyword evidence="1" id="KW-0732">Signal</keyword>
<keyword evidence="5" id="KW-1185">Reference proteome</keyword>
<dbReference type="InterPro" id="IPR013830">
    <property type="entry name" value="SGNH_hydro"/>
</dbReference>
<evidence type="ECO:0000313" key="3">
    <source>
        <dbReference type="EMBL" id="CAF0876728.1"/>
    </source>
</evidence>
<feature type="domain" description="SGNH hydrolase-type esterase" evidence="2">
    <location>
        <begin position="193"/>
        <end position="349"/>
    </location>
</feature>
<dbReference type="Proteomes" id="UP000663852">
    <property type="component" value="Unassembled WGS sequence"/>
</dbReference>
<organism evidence="4 5">
    <name type="scientific">Adineta ricciae</name>
    <name type="common">Rotifer</name>
    <dbReference type="NCBI Taxonomy" id="249248"/>
    <lineage>
        <taxon>Eukaryota</taxon>
        <taxon>Metazoa</taxon>
        <taxon>Spiralia</taxon>
        <taxon>Gnathifera</taxon>
        <taxon>Rotifera</taxon>
        <taxon>Eurotatoria</taxon>
        <taxon>Bdelloidea</taxon>
        <taxon>Adinetida</taxon>
        <taxon>Adinetidae</taxon>
        <taxon>Adineta</taxon>
    </lineage>
</organism>
<comment type="caution">
    <text evidence="4">The sequence shown here is derived from an EMBL/GenBank/DDBJ whole genome shotgun (WGS) entry which is preliminary data.</text>
</comment>
<dbReference type="PANTHER" id="PTHR30383">
    <property type="entry name" value="THIOESTERASE 1/PROTEASE 1/LYSOPHOSPHOLIPASE L1"/>
    <property type="match status" value="1"/>
</dbReference>
<dbReference type="Gene3D" id="3.40.50.1110">
    <property type="entry name" value="SGNH hydrolase"/>
    <property type="match status" value="1"/>
</dbReference>
<dbReference type="Proteomes" id="UP000663828">
    <property type="component" value="Unassembled WGS sequence"/>
</dbReference>
<dbReference type="EMBL" id="CAJNOJ010000027">
    <property type="protein sequence ID" value="CAF0876728.1"/>
    <property type="molecule type" value="Genomic_DNA"/>
</dbReference>
<reference evidence="4" key="1">
    <citation type="submission" date="2021-02" db="EMBL/GenBank/DDBJ databases">
        <authorList>
            <person name="Nowell W R."/>
        </authorList>
    </citation>
    <scope>NUCLEOTIDE SEQUENCE</scope>
</reference>
<dbReference type="SUPFAM" id="SSF52266">
    <property type="entry name" value="SGNH hydrolase"/>
    <property type="match status" value="1"/>
</dbReference>
<feature type="signal peptide" evidence="1">
    <location>
        <begin position="1"/>
        <end position="18"/>
    </location>
</feature>
<feature type="chain" id="PRO_5035687692" description="SGNH hydrolase-type esterase domain-containing protein" evidence="1">
    <location>
        <begin position="19"/>
        <end position="388"/>
    </location>
</feature>
<dbReference type="InterPro" id="IPR036514">
    <property type="entry name" value="SGNH_hydro_sf"/>
</dbReference>
<accession>A0A815PKA8</accession>
<evidence type="ECO:0000313" key="4">
    <source>
        <dbReference type="EMBL" id="CAF1450670.1"/>
    </source>
</evidence>
<dbReference type="OrthoDB" id="9984161at2759"/>
<evidence type="ECO:0000313" key="5">
    <source>
        <dbReference type="Proteomes" id="UP000663828"/>
    </source>
</evidence>
<sequence length="388" mass="44851">MYRFVLVLLCIEILPCRSQLNERKNFTLIPVELRGLWCISEWNQNYSRQLGQAFMYNNETFTLNLLDDIKDTWINSLVAINKTDNRGTFQALTDTSKGAPIFVNKVSCFWRRTISNGDILWGRQSNGTCTPLFEMDDSPTSVRYTRNAMNCLYVDDENPNEVLSNSSLEHQLLKFDRSLPDAKRQSIVFYGSSSIRLWSTLTDDFAHTKMDLINRGFGGSTLKQCLQQFKRVILPLEPRILIVYAGENDIAIGETPANIYAMFRQLISVIRRFYPALPVAYISVKPSPNKWDKFSQINLTNNLIREDIRNMNNVHYIDVFNEMLTDDSKPRQELFLQDDLHMNEQGYAIWTRAVDNYLKTNGLISQGVNHSSILYLAIVVKLLLAFFF</sequence>
<dbReference type="PANTHER" id="PTHR30383:SF5">
    <property type="entry name" value="SGNH HYDROLASE-TYPE ESTERASE DOMAIN-CONTAINING PROTEIN"/>
    <property type="match status" value="1"/>
</dbReference>
<dbReference type="GO" id="GO:0004622">
    <property type="term" value="F:phosphatidylcholine lysophospholipase activity"/>
    <property type="evidence" value="ECO:0007669"/>
    <property type="project" value="TreeGrafter"/>
</dbReference>
<evidence type="ECO:0000259" key="2">
    <source>
        <dbReference type="Pfam" id="PF13472"/>
    </source>
</evidence>
<dbReference type="Pfam" id="PF13472">
    <property type="entry name" value="Lipase_GDSL_2"/>
    <property type="match status" value="1"/>
</dbReference>
<dbReference type="AlphaFoldDB" id="A0A815PKA8"/>
<gene>
    <name evidence="3" type="ORF">EDS130_LOCUS8579</name>
    <name evidence="4" type="ORF">XAT740_LOCUS36858</name>
</gene>